<accession>A0A820T832</accession>
<dbReference type="EMBL" id="CAJOBG010048620">
    <property type="protein sequence ID" value="CAF4468025.1"/>
    <property type="molecule type" value="Genomic_DNA"/>
</dbReference>
<dbReference type="Gene3D" id="3.55.40.20">
    <property type="entry name" value="Iron/manganese superoxide dismutase, C-terminal domain"/>
    <property type="match status" value="1"/>
</dbReference>
<gene>
    <name evidence="1" type="ORF">OVN521_LOCUS38852</name>
</gene>
<organism evidence="1 2">
    <name type="scientific">Rotaria magnacalcarata</name>
    <dbReference type="NCBI Taxonomy" id="392030"/>
    <lineage>
        <taxon>Eukaryota</taxon>
        <taxon>Metazoa</taxon>
        <taxon>Spiralia</taxon>
        <taxon>Gnathifera</taxon>
        <taxon>Rotifera</taxon>
        <taxon>Eurotatoria</taxon>
        <taxon>Bdelloidea</taxon>
        <taxon>Philodinida</taxon>
        <taxon>Philodinidae</taxon>
        <taxon>Rotaria</taxon>
    </lineage>
</organism>
<dbReference type="SUPFAM" id="SSF54719">
    <property type="entry name" value="Fe,Mn superoxide dismutase (SOD), C-terminal domain"/>
    <property type="match status" value="1"/>
</dbReference>
<evidence type="ECO:0000313" key="1">
    <source>
        <dbReference type="EMBL" id="CAF4468025.1"/>
    </source>
</evidence>
<reference evidence="1" key="1">
    <citation type="submission" date="2021-02" db="EMBL/GenBank/DDBJ databases">
        <authorList>
            <person name="Nowell W R."/>
        </authorList>
    </citation>
    <scope>NUCLEOTIDE SEQUENCE</scope>
</reference>
<dbReference type="Proteomes" id="UP000663866">
    <property type="component" value="Unassembled WGS sequence"/>
</dbReference>
<comment type="caution">
    <text evidence="1">The sequence shown here is derived from an EMBL/GenBank/DDBJ whole genome shotgun (WGS) entry which is preliminary data.</text>
</comment>
<dbReference type="InterPro" id="IPR036314">
    <property type="entry name" value="SOD_C_sf"/>
</dbReference>
<dbReference type="AlphaFoldDB" id="A0A820T832"/>
<sequence>SEYIENFWRIINWSYVGQLYNEGQTGRSDL</sequence>
<protein>
    <recommendedName>
        <fullName evidence="3">Superoxide dismutase</fullName>
    </recommendedName>
</protein>
<proteinExistence type="predicted"/>
<evidence type="ECO:0008006" key="3">
    <source>
        <dbReference type="Google" id="ProtNLM"/>
    </source>
</evidence>
<keyword evidence="2" id="KW-1185">Reference proteome</keyword>
<evidence type="ECO:0000313" key="2">
    <source>
        <dbReference type="Proteomes" id="UP000663866"/>
    </source>
</evidence>
<feature type="non-terminal residue" evidence="1">
    <location>
        <position position="1"/>
    </location>
</feature>
<name>A0A820T832_9BILA</name>